<dbReference type="RefSeq" id="XP_050563487.1">
    <property type="nucleotide sequence ID" value="XM_050707530.1"/>
</dbReference>
<keyword evidence="2" id="KW-1185">Reference proteome</keyword>
<dbReference type="RefSeq" id="XP_050563488.1">
    <property type="nucleotide sequence ID" value="XM_050707531.1"/>
</dbReference>
<evidence type="ECO:0000313" key="3">
    <source>
        <dbReference type="RefSeq" id="XP_050563486.1"/>
    </source>
</evidence>
<feature type="region of interest" description="Disordered" evidence="1">
    <location>
        <begin position="2275"/>
        <end position="2294"/>
    </location>
</feature>
<gene>
    <name evidence="3 4 5" type="primary">LOC126912950</name>
</gene>
<reference evidence="3 4" key="1">
    <citation type="submission" date="2025-04" db="UniProtKB">
        <authorList>
            <consortium name="RefSeq"/>
        </authorList>
    </citation>
    <scope>IDENTIFICATION</scope>
    <source>
        <tissue evidence="3 4">Whole larval tissue</tissue>
    </source>
</reference>
<evidence type="ECO:0000256" key="1">
    <source>
        <dbReference type="SAM" id="MobiDB-lite"/>
    </source>
</evidence>
<feature type="compositionally biased region" description="Polar residues" evidence="1">
    <location>
        <begin position="1655"/>
        <end position="1668"/>
    </location>
</feature>
<dbReference type="OrthoDB" id="7417113at2759"/>
<evidence type="ECO:0000313" key="2">
    <source>
        <dbReference type="Proteomes" id="UP000829999"/>
    </source>
</evidence>
<organism evidence="2 3">
    <name type="scientific">Spodoptera frugiperda</name>
    <name type="common">Fall armyworm</name>
    <dbReference type="NCBI Taxonomy" id="7108"/>
    <lineage>
        <taxon>Eukaryota</taxon>
        <taxon>Metazoa</taxon>
        <taxon>Ecdysozoa</taxon>
        <taxon>Arthropoda</taxon>
        <taxon>Hexapoda</taxon>
        <taxon>Insecta</taxon>
        <taxon>Pterygota</taxon>
        <taxon>Neoptera</taxon>
        <taxon>Endopterygota</taxon>
        <taxon>Lepidoptera</taxon>
        <taxon>Glossata</taxon>
        <taxon>Ditrysia</taxon>
        <taxon>Noctuoidea</taxon>
        <taxon>Noctuidae</taxon>
        <taxon>Amphipyrinae</taxon>
        <taxon>Spodoptera</taxon>
    </lineage>
</organism>
<dbReference type="RefSeq" id="XP_050563486.1">
    <property type="nucleotide sequence ID" value="XM_050707529.1"/>
</dbReference>
<sequence length="2502" mass="282524">MCNVTPKKVDVSCSCTKCDSVFCLAKENDAKSCSCEDCSGSKSCLFYSSVGVYGSHSDATNARSPSRTLPGVVSNVARYIASSVVGLVSPQTINSTCCATSTATNDTGTNTIDLYRKLNSPNSKCKMEQIKKTYLTHKKKVNAPVLACNTDICQPDQQDFIHKKTVPSDRTTEIYRTEILKQKLTAEALKPIYVPTSSSDKKPEEQNCTFDKCSKYMLEKLKGYSINLNKKGQVEQIPQATQPIKEPIKPAKTDFEFTHILDSNWNTIEIPGNQYASQNCECIVCVENKKTKDETLVLMNEPPGYILDLPRIKLPKKYFPHSKSCSCEGEKSKSPKKQEQKCASMSKSPQGCTCDNPKPSEAEQYECMKCTESTNVKLETAGYVIDLPINKVPIKESCADKLKKECFPKSTFCSYNCEEQKPLHKVEQNKPKMESKGTSQSQFYSENTEIQNTQELFQVNLEPQLEQVHKDVGKKEGCEFNVPKKMKYESSGYVLELKQYKPTKNAQELVKDVLVTQGNVVNELPNMDMFRIKECECKIKPKSKCELSGCPVPNNAPKQICTDVIPKPKYDDVVCCDKCGSCKNKNEMPEYEMTPEKKKCECSESKLDSSSTTCELPRLVHCMNPEPQDVCGCSEFEKNKRAYTENNSNMNIDCKCRATAKCKSSGYVFELPKYIPCPSARKDSCGCKGLDKNRAGSYGNVFDLPKPSQKRCKCPESTKNMFDVNRIEMSSNITNKNNEKCVCKGTAKCKQSSIPGYVVDLPKSKTECCECPKKLKPIVEKKCDCDDASKNVTNNNQELCPSQDLEKLASKCKVKRPGYILDLPTTTPAKYDCDCREANKQPICMPSPETPKKSCDCPEPEEKIDLSKYIYVIPKPKPQTNCCKCPQTEQNKPTPETKKSSCGCREAKKVDQPKCTPKPERRCECPDTENKVDLTKYVYVLPELPRTPKTKCECPEIKPKATCGCPRETVVCKSKPKSQIDTCKCPISKTPELAMDSSGFVLDLKASSKKGCVCNPSEQNRSELAGYVLELPPCKTTAHKPDKCECTTRKKSISKASQVYRIQTTVMTPETQNICNNMLGKQSDTHELLKHFYTPCSTPMRRTDLCKNILKTQTEAIEILKKVYLPQKESPINSDEPDKNQNLPSDDKTKVACPKECQMTEAEADGAANLLSTAMLSAEVMNMPYTELNDSLGPKQSDMEKPTKLSKYDILKRIEEAYKACSCKVCECIAGKDKTEPCECNECQSYRNQTETKKSNIGMDINSKYQCQSCTTNTRFGSEHGTINHQMCDCKPCNCVDCERSMAKLCACEPCQCLQCKTRSIHQRQTLVVAPVGREENVQRVACSCSPCDCIECGLVHPLPSNVMHEVSTGTNRHALCRCEICLNELCDRGVDSCSCQRRNKVMSKPVEKSTHDFDIRTATTNNNKLLYSRRRRKSSTHNTIAMYAAVPTNYHALTSNDDVSSNDQMCNCDECECLNCVCQEETWKVMNTKSSQLFSSYRTITKSDLNVPSKSILNSYEDCKSLRSCSCQLCKRQYDYSHTSASYFTDDCECKPCECVNCGKHIISDRYPSYMTCQSIKENPNPGNKYKKEMLGIAKPLIKKGEVLTPSTHTFKVQNQALQKENSNALSVSVKEVTSNKSSRQKSPITSICHKLTNESPRLSKQSSGMSPSIKIGSITNANIGDIKKTHIINKNNSIDNEISSYLSGYSSFNTSPIASGHRKSGGCTSPMSRNKYKSWESSCNSSGHDYPEYLIQFPQSTLDTGLNDVMELNSNQTKSSDKSNLSPKRYSNYNIDKLSHDDVSTRENTNTFNFERTSNKQNEFKKSQQRQKYYDSNNNCDEMSSFRDLPEHADELAISSQFYKLEMKNKSNYHKNKNIKHITDKDNLRDPRYLTDSRYSLKNDGKKKNDFNLNNKFNDFHRTRKVFDSNIVQKKTASAVLPVPREGHNLWHPKCVPHPFLINNTDIINAADLKRVRKTLKEAKEFSLELMRLLIMYENANKEFESISDKLQLSHACLVSGDFEVRRDKNGDKKDIIKAKQDQEKCSNLIKDELHGKHSVPPSGEINTDLQTTISNKNVSNLKIVRGEDNLSQDITRTRKLNLLEEIESNLNRDEQLCKDMAKQETNEQNKTAENTATKEDIINVSFNQTEEIPAENNKAIRKKEQTNKKNIKKNKMSKRKVTITKRINVRNSNEMKPKSYHIKHRVTVGTSTTVLSDNTTKRANEPNTNLSVKFSEKDDKQKHNAQEHCNDLKPIMKKIESIFAGIRHIPISTSTETNELSNRTDNYAPNNTGINHEVRERTPWPILRKNFSWSAGPRSKYNEMVNFPSLDLEIKQRVQSISQQTATIRKRRHENKALASLHVEVQKLLNMPILQSQQANQHPKENLNKQHKKFFQTIITESKVEEMPESSRRSEVDKGVGGSNAGKMKSEFEETPESLSSSWSMVDEEVCCCVENNVIKSENKERPELVDRGSLNSLKIFQNKMEPESKESLVNTFMLESCA</sequence>
<proteinExistence type="predicted"/>
<feature type="compositionally biased region" description="Polar residues" evidence="1">
    <location>
        <begin position="1634"/>
        <end position="1647"/>
    </location>
</feature>
<evidence type="ECO:0000313" key="4">
    <source>
        <dbReference type="RefSeq" id="XP_050563487.1"/>
    </source>
</evidence>
<feature type="region of interest" description="Disordered" evidence="1">
    <location>
        <begin position="2403"/>
        <end position="2438"/>
    </location>
</feature>
<dbReference type="GeneID" id="126912950"/>
<dbReference type="Proteomes" id="UP000829999">
    <property type="component" value="Chromosome 31"/>
</dbReference>
<protein>
    <submittedName>
        <fullName evidence="3 4">Uncharacterized protein LOC126912950 isoform X1</fullName>
    </submittedName>
</protein>
<feature type="region of interest" description="Disordered" evidence="1">
    <location>
        <begin position="1128"/>
        <end position="1150"/>
    </location>
</feature>
<feature type="compositionally biased region" description="Basic and acidic residues" evidence="1">
    <location>
        <begin position="2403"/>
        <end position="2417"/>
    </location>
</feature>
<accession>A0A9R0ECK8</accession>
<feature type="compositionally biased region" description="Polar residues" evidence="1">
    <location>
        <begin position="2275"/>
        <end position="2293"/>
    </location>
</feature>
<evidence type="ECO:0000313" key="5">
    <source>
        <dbReference type="RefSeq" id="XP_050563488.1"/>
    </source>
</evidence>
<name>A0A9R0ECK8_SPOFR</name>
<feature type="region of interest" description="Disordered" evidence="1">
    <location>
        <begin position="1634"/>
        <end position="1671"/>
    </location>
</feature>